<keyword evidence="14" id="KW-1185">Reference proteome</keyword>
<comment type="catalytic activity">
    <reaction evidence="10">
        <text>O-phospho-L-tyrosyl-[protein] + H2O = L-tyrosyl-[protein] + phosphate</text>
        <dbReference type="Rhea" id="RHEA:10684"/>
        <dbReference type="Rhea" id="RHEA-COMP:10136"/>
        <dbReference type="Rhea" id="RHEA-COMP:20101"/>
        <dbReference type="ChEBI" id="CHEBI:15377"/>
        <dbReference type="ChEBI" id="CHEBI:43474"/>
        <dbReference type="ChEBI" id="CHEBI:46858"/>
        <dbReference type="ChEBI" id="CHEBI:61978"/>
        <dbReference type="EC" id="3.1.3.48"/>
    </reaction>
</comment>
<dbReference type="OMA" id="CAYLMWK"/>
<evidence type="ECO:0000256" key="10">
    <source>
        <dbReference type="ARBA" id="ARBA00051722"/>
    </source>
</evidence>
<comment type="catalytic activity">
    <reaction evidence="9">
        <text>O-phospho-L-threonyl-[protein] + H2O = L-threonyl-[protein] + phosphate</text>
        <dbReference type="Rhea" id="RHEA:47004"/>
        <dbReference type="Rhea" id="RHEA-COMP:11060"/>
        <dbReference type="Rhea" id="RHEA-COMP:11605"/>
        <dbReference type="ChEBI" id="CHEBI:15377"/>
        <dbReference type="ChEBI" id="CHEBI:30013"/>
        <dbReference type="ChEBI" id="CHEBI:43474"/>
        <dbReference type="ChEBI" id="CHEBI:61977"/>
        <dbReference type="EC" id="3.1.3.16"/>
    </reaction>
</comment>
<dbReference type="PROSITE" id="PS50054">
    <property type="entry name" value="TYR_PHOSPHATASE_DUAL"/>
    <property type="match status" value="1"/>
</dbReference>
<dbReference type="Pfam" id="PF00782">
    <property type="entry name" value="DSPc"/>
    <property type="match status" value="1"/>
</dbReference>
<accession>A0A7N0SVV9</accession>
<keyword evidence="6" id="KW-0904">Protein phosphatase</keyword>
<proteinExistence type="inferred from homology"/>
<reference evidence="13" key="1">
    <citation type="submission" date="2021-01" db="UniProtKB">
        <authorList>
            <consortium name="EnsemblPlants"/>
        </authorList>
    </citation>
    <scope>IDENTIFICATION</scope>
</reference>
<dbReference type="InterPro" id="IPR020422">
    <property type="entry name" value="TYR_PHOSPHATASE_DUAL_dom"/>
</dbReference>
<evidence type="ECO:0000256" key="5">
    <source>
        <dbReference type="ARBA" id="ARBA00022801"/>
    </source>
</evidence>
<protein>
    <recommendedName>
        <fullName evidence="15">Dual specificity protein phosphatase 1</fullName>
    </recommendedName>
</protein>
<keyword evidence="4" id="KW-0963">Cytoplasm</keyword>
<dbReference type="Gramene" id="Kaladp0008s0396.1.v1.1">
    <property type="protein sequence ID" value="Kaladp0008s0396.1.v1.1"/>
    <property type="gene ID" value="Kaladp0008s0396.v1.1"/>
</dbReference>
<dbReference type="Gene3D" id="3.90.190.10">
    <property type="entry name" value="Protein tyrosine phosphatase superfamily"/>
    <property type="match status" value="1"/>
</dbReference>
<dbReference type="GO" id="GO:0017017">
    <property type="term" value="F:MAP kinase tyrosine/serine/threonine phosphatase activity"/>
    <property type="evidence" value="ECO:0007669"/>
    <property type="project" value="TreeGrafter"/>
</dbReference>
<dbReference type="GO" id="GO:0005737">
    <property type="term" value="C:cytoplasm"/>
    <property type="evidence" value="ECO:0007669"/>
    <property type="project" value="UniProtKB-SubCell"/>
</dbReference>
<dbReference type="InterPro" id="IPR029021">
    <property type="entry name" value="Prot-tyrosine_phosphatase-like"/>
</dbReference>
<evidence type="ECO:0000313" key="14">
    <source>
        <dbReference type="Proteomes" id="UP000594263"/>
    </source>
</evidence>
<evidence type="ECO:0000256" key="3">
    <source>
        <dbReference type="ARBA" id="ARBA00008601"/>
    </source>
</evidence>
<evidence type="ECO:0000313" key="13">
    <source>
        <dbReference type="EnsemblPlants" id="Kaladp0008s0396.1.v1.1"/>
    </source>
</evidence>
<dbReference type="Proteomes" id="UP000594263">
    <property type="component" value="Unplaced"/>
</dbReference>
<dbReference type="InterPro" id="IPR000340">
    <property type="entry name" value="Dual-sp_phosphatase_cat-dom"/>
</dbReference>
<dbReference type="GO" id="GO:0005634">
    <property type="term" value="C:nucleus"/>
    <property type="evidence" value="ECO:0007669"/>
    <property type="project" value="UniProtKB-SubCell"/>
</dbReference>
<feature type="domain" description="Tyrosine specific protein phosphatases" evidence="12">
    <location>
        <begin position="92"/>
        <end position="150"/>
    </location>
</feature>
<dbReference type="FunFam" id="3.90.190.10:FF:000056">
    <property type="entry name" value="Dual specificity phosphatase 12"/>
    <property type="match status" value="1"/>
</dbReference>
<dbReference type="InterPro" id="IPR000387">
    <property type="entry name" value="Tyr_Pase_dom"/>
</dbReference>
<dbReference type="GO" id="GO:0008330">
    <property type="term" value="F:protein tyrosine/threonine phosphatase activity"/>
    <property type="evidence" value="ECO:0007669"/>
    <property type="project" value="TreeGrafter"/>
</dbReference>
<dbReference type="SMART" id="SM00195">
    <property type="entry name" value="DSPc"/>
    <property type="match status" value="1"/>
</dbReference>
<sequence>MMEAYENFEKRIVALARARNTFKCYKEDKIPDCIHEGLYLGSVGAATNKSLLKELNITHVLTVAYSVAPPYPEDFTYKVIEVVDKEDTNLEKYFDECIDFIDEAKRQGGGVLVHCIVGKSRSPTIVAAYLMKRHGMSSAEALLHVKNKRPLVNPNSGFVSQLHNLERSLELQGSCASTNLFRFQGLALNYCLFVNNVYSSSETATTAAAIVIKGGAEQQSN</sequence>
<evidence type="ECO:0000259" key="12">
    <source>
        <dbReference type="PROSITE" id="PS50056"/>
    </source>
</evidence>
<evidence type="ECO:0000256" key="2">
    <source>
        <dbReference type="ARBA" id="ARBA00004496"/>
    </source>
</evidence>
<keyword evidence="5" id="KW-0378">Hydrolase</keyword>
<dbReference type="GO" id="GO:0043409">
    <property type="term" value="P:negative regulation of MAPK cascade"/>
    <property type="evidence" value="ECO:0007669"/>
    <property type="project" value="TreeGrafter"/>
</dbReference>
<dbReference type="SUPFAM" id="SSF52799">
    <property type="entry name" value="(Phosphotyrosine protein) phosphatases II"/>
    <property type="match status" value="1"/>
</dbReference>
<dbReference type="AlphaFoldDB" id="A0A7N0SVV9"/>
<evidence type="ECO:0000256" key="8">
    <source>
        <dbReference type="ARBA" id="ARBA00047761"/>
    </source>
</evidence>
<dbReference type="PROSITE" id="PS50056">
    <property type="entry name" value="TYR_PHOSPHATASE_2"/>
    <property type="match status" value="1"/>
</dbReference>
<comment type="catalytic activity">
    <reaction evidence="8">
        <text>O-phospho-L-seryl-[protein] + H2O = L-seryl-[protein] + phosphate</text>
        <dbReference type="Rhea" id="RHEA:20629"/>
        <dbReference type="Rhea" id="RHEA-COMP:9863"/>
        <dbReference type="Rhea" id="RHEA-COMP:11604"/>
        <dbReference type="ChEBI" id="CHEBI:15377"/>
        <dbReference type="ChEBI" id="CHEBI:29999"/>
        <dbReference type="ChEBI" id="CHEBI:43474"/>
        <dbReference type="ChEBI" id="CHEBI:83421"/>
        <dbReference type="EC" id="3.1.3.16"/>
    </reaction>
</comment>
<dbReference type="CDD" id="cd14498">
    <property type="entry name" value="DSP"/>
    <property type="match status" value="1"/>
</dbReference>
<evidence type="ECO:0000256" key="7">
    <source>
        <dbReference type="ARBA" id="ARBA00023242"/>
    </source>
</evidence>
<dbReference type="PANTHER" id="PTHR10159">
    <property type="entry name" value="DUAL SPECIFICITY PROTEIN PHOSPHATASE"/>
    <property type="match status" value="1"/>
</dbReference>
<dbReference type="GO" id="GO:0004722">
    <property type="term" value="F:protein serine/threonine phosphatase activity"/>
    <property type="evidence" value="ECO:0007669"/>
    <property type="project" value="UniProtKB-EC"/>
</dbReference>
<dbReference type="EnsemblPlants" id="Kaladp0008s0396.1.v1.1">
    <property type="protein sequence ID" value="Kaladp0008s0396.1.v1.1"/>
    <property type="gene ID" value="Kaladp0008s0396.v1.1"/>
</dbReference>
<evidence type="ECO:0000256" key="9">
    <source>
        <dbReference type="ARBA" id="ARBA00048336"/>
    </source>
</evidence>
<name>A0A7N0SVV9_KALFE</name>
<comment type="similarity">
    <text evidence="3">Belongs to the protein-tyrosine phosphatase family. Non-receptor class dual specificity subfamily.</text>
</comment>
<organism evidence="13 14">
    <name type="scientific">Kalanchoe fedtschenkoi</name>
    <name type="common">Lavender scallops</name>
    <name type="synonym">South American air plant</name>
    <dbReference type="NCBI Taxonomy" id="63787"/>
    <lineage>
        <taxon>Eukaryota</taxon>
        <taxon>Viridiplantae</taxon>
        <taxon>Streptophyta</taxon>
        <taxon>Embryophyta</taxon>
        <taxon>Tracheophyta</taxon>
        <taxon>Spermatophyta</taxon>
        <taxon>Magnoliopsida</taxon>
        <taxon>eudicotyledons</taxon>
        <taxon>Gunneridae</taxon>
        <taxon>Pentapetalae</taxon>
        <taxon>Saxifragales</taxon>
        <taxon>Crassulaceae</taxon>
        <taxon>Kalanchoe</taxon>
    </lineage>
</organism>
<dbReference type="PANTHER" id="PTHR10159:SF511">
    <property type="entry name" value="DUAL SPECIFICITY PROTEIN PHOSPHATASE 1"/>
    <property type="match status" value="1"/>
</dbReference>
<keyword evidence="7" id="KW-0539">Nucleus</keyword>
<dbReference type="InterPro" id="IPR016130">
    <property type="entry name" value="Tyr_Pase_AS"/>
</dbReference>
<dbReference type="PROSITE" id="PS00383">
    <property type="entry name" value="TYR_PHOSPHATASE_1"/>
    <property type="match status" value="1"/>
</dbReference>
<feature type="domain" description="Tyrosine-protein phosphatase" evidence="11">
    <location>
        <begin position="30"/>
        <end position="171"/>
    </location>
</feature>
<evidence type="ECO:0000259" key="11">
    <source>
        <dbReference type="PROSITE" id="PS50054"/>
    </source>
</evidence>
<evidence type="ECO:0000256" key="6">
    <source>
        <dbReference type="ARBA" id="ARBA00022912"/>
    </source>
</evidence>
<dbReference type="PRINTS" id="PR01908">
    <property type="entry name" value="ADSPHPHTASE"/>
</dbReference>
<dbReference type="GO" id="GO:0033550">
    <property type="term" value="F:MAP kinase tyrosine phosphatase activity"/>
    <property type="evidence" value="ECO:0007669"/>
    <property type="project" value="TreeGrafter"/>
</dbReference>
<evidence type="ECO:0000256" key="1">
    <source>
        <dbReference type="ARBA" id="ARBA00004123"/>
    </source>
</evidence>
<evidence type="ECO:0000256" key="4">
    <source>
        <dbReference type="ARBA" id="ARBA00022490"/>
    </source>
</evidence>
<evidence type="ECO:0008006" key="15">
    <source>
        <dbReference type="Google" id="ProtNLM"/>
    </source>
</evidence>
<comment type="subcellular location">
    <subcellularLocation>
        <location evidence="2">Cytoplasm</location>
    </subcellularLocation>
    <subcellularLocation>
        <location evidence="1">Nucleus</location>
    </subcellularLocation>
</comment>